<evidence type="ECO:0000256" key="3">
    <source>
        <dbReference type="ARBA" id="ARBA00022801"/>
    </source>
</evidence>
<dbReference type="PROSITE" id="PS00523">
    <property type="entry name" value="SULFATASE_1"/>
    <property type="match status" value="1"/>
</dbReference>
<dbReference type="SUPFAM" id="SSF53649">
    <property type="entry name" value="Alkaline phosphatase-like"/>
    <property type="match status" value="1"/>
</dbReference>
<dbReference type="PROSITE" id="PS00149">
    <property type="entry name" value="SULFATASE_2"/>
    <property type="match status" value="1"/>
</dbReference>
<keyword evidence="8" id="KW-1185">Reference proteome</keyword>
<comment type="similarity">
    <text evidence="1">Belongs to the sulfatase family.</text>
</comment>
<evidence type="ECO:0000256" key="2">
    <source>
        <dbReference type="ARBA" id="ARBA00022723"/>
    </source>
</evidence>
<dbReference type="Gene3D" id="3.40.720.10">
    <property type="entry name" value="Alkaline Phosphatase, subunit A"/>
    <property type="match status" value="1"/>
</dbReference>
<evidence type="ECO:0000256" key="5">
    <source>
        <dbReference type="SAM" id="SignalP"/>
    </source>
</evidence>
<dbReference type="PANTHER" id="PTHR42693:SF33">
    <property type="entry name" value="ARYLSULFATASE"/>
    <property type="match status" value="1"/>
</dbReference>
<accession>A0A1M7L8W1</accession>
<reference evidence="7 8" key="1">
    <citation type="submission" date="2016-11" db="EMBL/GenBank/DDBJ databases">
        <authorList>
            <person name="Jaros S."/>
            <person name="Januszkiewicz K."/>
            <person name="Wedrychowicz H."/>
        </authorList>
    </citation>
    <scope>NUCLEOTIDE SEQUENCE [LARGE SCALE GENOMIC DNA]</scope>
    <source>
        <strain evidence="7 8">CGMCC 1.6102</strain>
    </source>
</reference>
<dbReference type="PANTHER" id="PTHR42693">
    <property type="entry name" value="ARYLSULFATASE FAMILY MEMBER"/>
    <property type="match status" value="1"/>
</dbReference>
<keyword evidence="5" id="KW-0732">Signal</keyword>
<dbReference type="Gene3D" id="3.30.1120.10">
    <property type="match status" value="1"/>
</dbReference>
<dbReference type="InterPro" id="IPR017850">
    <property type="entry name" value="Alkaline_phosphatase_core_sf"/>
</dbReference>
<evidence type="ECO:0000313" key="8">
    <source>
        <dbReference type="Proteomes" id="UP000184513"/>
    </source>
</evidence>
<name>A0A1M7L8W1_9BACT</name>
<gene>
    <name evidence="7" type="ORF">SAMN04488057_103161</name>
</gene>
<organism evidence="7 8">
    <name type="scientific">Cyclobacterium lianum</name>
    <dbReference type="NCBI Taxonomy" id="388280"/>
    <lineage>
        <taxon>Bacteria</taxon>
        <taxon>Pseudomonadati</taxon>
        <taxon>Bacteroidota</taxon>
        <taxon>Cytophagia</taxon>
        <taxon>Cytophagales</taxon>
        <taxon>Cyclobacteriaceae</taxon>
        <taxon>Cyclobacterium</taxon>
    </lineage>
</organism>
<protein>
    <submittedName>
        <fullName evidence="7">Arylsulfatase A</fullName>
    </submittedName>
</protein>
<dbReference type="InterPro" id="IPR000917">
    <property type="entry name" value="Sulfatase_N"/>
</dbReference>
<keyword evidence="2" id="KW-0479">Metal-binding</keyword>
<keyword evidence="3" id="KW-0378">Hydrolase</keyword>
<dbReference type="GO" id="GO:0046872">
    <property type="term" value="F:metal ion binding"/>
    <property type="evidence" value="ECO:0007669"/>
    <property type="project" value="UniProtKB-KW"/>
</dbReference>
<dbReference type="GO" id="GO:0004065">
    <property type="term" value="F:arylsulfatase activity"/>
    <property type="evidence" value="ECO:0007669"/>
    <property type="project" value="TreeGrafter"/>
</dbReference>
<dbReference type="Proteomes" id="UP000184513">
    <property type="component" value="Unassembled WGS sequence"/>
</dbReference>
<evidence type="ECO:0000256" key="4">
    <source>
        <dbReference type="ARBA" id="ARBA00022837"/>
    </source>
</evidence>
<keyword evidence="4" id="KW-0106">Calcium</keyword>
<feature type="domain" description="Sulfatase N-terminal" evidence="6">
    <location>
        <begin position="25"/>
        <end position="343"/>
    </location>
</feature>
<dbReference type="AlphaFoldDB" id="A0A1M7L8W1"/>
<sequence length="457" mass="51843">MLKPLLTVWIFSCLLTINLQAQRKPNVLVILTDDQGYKDLGSYGSPDIKTLHLDNIAKRGVKFTQFYAGAPVCSPSRAALLTGKYNFNAGLFGNVAPPHQDPEGKSGLPASEITMAEVFRDNGYRTALIGKWHLGHIPEKLPNGQGFDYFFGHQRGCIDNYSHFFYWNGPNLHDLYQNQEEVYHPGQFFGDLMVSELEGFVDKSTSKPFFAYWAINMPHYPYQGDPRWLEEYAHLETPRREYAAFVSTIDDMIGEVYAHLEKTGKLDNTIIVFQSDHGHSVEERAFFGGGDAGIFNGAKFSMLEGGIRVPAIISYPAALPQNESRDHWANSVDWLPTLADLVQIPLQNSESIDGKSLLPLLLNSNRSSPHEIMYWGTGNPENKNHPWAVRKGPWKLLGNPSDPTGKLTFSEEDKLYLVNLEMDETESRNLSSEYPKELNELHRLYEIWVQPFLRKNR</sequence>
<evidence type="ECO:0000259" key="6">
    <source>
        <dbReference type="Pfam" id="PF00884"/>
    </source>
</evidence>
<dbReference type="STRING" id="388280.SAMN04488057_103161"/>
<dbReference type="EMBL" id="FRCY01000003">
    <property type="protein sequence ID" value="SHM74205.1"/>
    <property type="molecule type" value="Genomic_DNA"/>
</dbReference>
<evidence type="ECO:0000256" key="1">
    <source>
        <dbReference type="ARBA" id="ARBA00008779"/>
    </source>
</evidence>
<dbReference type="InterPro" id="IPR050738">
    <property type="entry name" value="Sulfatase"/>
</dbReference>
<dbReference type="OrthoDB" id="9764377at2"/>
<dbReference type="Pfam" id="PF00884">
    <property type="entry name" value="Sulfatase"/>
    <property type="match status" value="1"/>
</dbReference>
<dbReference type="InterPro" id="IPR024607">
    <property type="entry name" value="Sulfatase_CS"/>
</dbReference>
<proteinExistence type="inferred from homology"/>
<feature type="signal peptide" evidence="5">
    <location>
        <begin position="1"/>
        <end position="21"/>
    </location>
</feature>
<feature type="chain" id="PRO_5012161330" evidence="5">
    <location>
        <begin position="22"/>
        <end position="457"/>
    </location>
</feature>
<dbReference type="RefSeq" id="WP_073093583.1">
    <property type="nucleotide sequence ID" value="NZ_FRCY01000003.1"/>
</dbReference>
<evidence type="ECO:0000313" key="7">
    <source>
        <dbReference type="EMBL" id="SHM74205.1"/>
    </source>
</evidence>